<dbReference type="Pfam" id="PF09402">
    <property type="entry name" value="MSC"/>
    <property type="match status" value="1"/>
</dbReference>
<protein>
    <submittedName>
        <fullName evidence="9">Uncharacterized protein</fullName>
    </submittedName>
</protein>
<dbReference type="GO" id="GO:0031965">
    <property type="term" value="C:nuclear membrane"/>
    <property type="evidence" value="ECO:0007669"/>
    <property type="project" value="UniProtKB-SubCell"/>
</dbReference>
<dbReference type="Proteomes" id="UP000712281">
    <property type="component" value="Unassembled WGS sequence"/>
</dbReference>
<evidence type="ECO:0000256" key="6">
    <source>
        <dbReference type="SAM" id="MobiDB-lite"/>
    </source>
</evidence>
<dbReference type="PANTHER" id="PTHR32387:SF3">
    <property type="entry name" value="ATP_DNA BINDING PROTEIN"/>
    <property type="match status" value="1"/>
</dbReference>
<dbReference type="Gene3D" id="3.30.565.10">
    <property type="entry name" value="Histidine kinase-like ATPase, C-terminal domain"/>
    <property type="match status" value="1"/>
</dbReference>
<dbReference type="InterPro" id="IPR058210">
    <property type="entry name" value="SACS/Nov_dom"/>
</dbReference>
<evidence type="ECO:0000256" key="3">
    <source>
        <dbReference type="ARBA" id="ARBA00022989"/>
    </source>
</evidence>
<feature type="domain" description="Sacsin/Nov" evidence="8">
    <location>
        <begin position="340"/>
        <end position="404"/>
    </location>
</feature>
<comment type="subcellular location">
    <subcellularLocation>
        <location evidence="1">Nucleus membrane</location>
    </subcellularLocation>
</comment>
<dbReference type="EMBL" id="QGKW02001988">
    <property type="protein sequence ID" value="KAF2552110.1"/>
    <property type="molecule type" value="Genomic_DNA"/>
</dbReference>
<evidence type="ECO:0000256" key="5">
    <source>
        <dbReference type="ARBA" id="ARBA00023242"/>
    </source>
</evidence>
<keyword evidence="2" id="KW-0812">Transmembrane</keyword>
<accession>A0A8S9H4I8</accession>
<keyword evidence="5" id="KW-0539">Nucleus</keyword>
<proteinExistence type="predicted"/>
<evidence type="ECO:0000256" key="2">
    <source>
        <dbReference type="ARBA" id="ARBA00022692"/>
    </source>
</evidence>
<dbReference type="SUPFAM" id="SSF55874">
    <property type="entry name" value="ATPase domain of HSP90 chaperone/DNA topoisomerase II/histidine kinase"/>
    <property type="match status" value="1"/>
</dbReference>
<comment type="caution">
    <text evidence="9">The sequence shown here is derived from an EMBL/GenBank/DDBJ whole genome shotgun (WGS) entry which is preliminary data.</text>
</comment>
<evidence type="ECO:0000313" key="9">
    <source>
        <dbReference type="EMBL" id="KAF2552110.1"/>
    </source>
</evidence>
<dbReference type="InterPro" id="IPR036890">
    <property type="entry name" value="HATPase_C_sf"/>
</dbReference>
<evidence type="ECO:0000259" key="8">
    <source>
        <dbReference type="Pfam" id="PF25794"/>
    </source>
</evidence>
<gene>
    <name evidence="9" type="ORF">F2Q68_00035888</name>
</gene>
<dbReference type="Pfam" id="PF25794">
    <property type="entry name" value="SACS"/>
    <property type="match status" value="1"/>
</dbReference>
<keyword evidence="4" id="KW-0472">Membrane</keyword>
<evidence type="ECO:0000259" key="7">
    <source>
        <dbReference type="Pfam" id="PF09402"/>
    </source>
</evidence>
<reference evidence="9" key="1">
    <citation type="submission" date="2019-12" db="EMBL/GenBank/DDBJ databases">
        <title>Genome sequencing and annotation of Brassica cretica.</title>
        <authorList>
            <person name="Studholme D.J."/>
            <person name="Sarris P.F."/>
        </authorList>
    </citation>
    <scope>NUCLEOTIDE SEQUENCE</scope>
    <source>
        <strain evidence="9">PFS-001/15</strain>
        <tissue evidence="9">Leaf</tissue>
    </source>
</reference>
<feature type="region of interest" description="Disordered" evidence="6">
    <location>
        <begin position="1"/>
        <end position="35"/>
    </location>
</feature>
<feature type="domain" description="Man1/Src1-like C-terminal" evidence="7">
    <location>
        <begin position="90"/>
        <end position="300"/>
    </location>
</feature>
<dbReference type="PANTHER" id="PTHR32387">
    <property type="entry name" value="WU:FJ29H11"/>
    <property type="match status" value="1"/>
</dbReference>
<dbReference type="InterPro" id="IPR052957">
    <property type="entry name" value="Auxin_embryo_med"/>
</dbReference>
<evidence type="ECO:0000313" key="10">
    <source>
        <dbReference type="Proteomes" id="UP000712281"/>
    </source>
</evidence>
<evidence type="ECO:0000256" key="1">
    <source>
        <dbReference type="ARBA" id="ARBA00004126"/>
    </source>
</evidence>
<evidence type="ECO:0000256" key="4">
    <source>
        <dbReference type="ARBA" id="ARBA00023136"/>
    </source>
</evidence>
<sequence>MDSIPRKRPKSETKTPKRRNPKSSHSPIKSLLEPPQSFFPSKEEFIKLLTMLLIACAVAFTCSFLAKHLGSDPKSFCDSDSDSIDSDLDSCEPCPVNGECHQGKLQCDHGYRKQGTLCIEDGAINESTKKLVRHFERKVCEAYAHNECYGTGTIWVPKNDVWKDLRSNGFMDNFDESAYNFVKAKAVEALAELLEKRTNANGINELKCPESLMESYKPLTCRIQQWLLQHIVIVSSSCAMLVTCAMLLRIIQRKRHFSSRVEELYDHVCDFLEENAVTSNSADSNCEPWVIASRLRDHLLLPRERRDPLLWTKNAEDNEYPEGVDPCLEFVITSDDITATGAPATLLIFNNEKGFSEKNIESICSVGRSTKKGNRKRGYIGEKGIGFKSVFLITSRPYIFSKGYQIRFNEDPCSYCSLGYIVPEWVEQHPSPADIQKIYGSGSALPTTTIILPLKGDKVKPVKEQLSSVHPEVLLFLSKIKRLSIREHCQNTNLSTVNSIGIVSETDFMTRKSIDAESYTIHLSATLSDSEKQCSYYMWRQKFPVRHENRVERRSEVDDWVITLAFPFGERLGRGDSSPGIYAFLPTEMVTNLPFIIQADFILASSRETILLDDIWNQGILNCVPSAFVNAFTSLVKKTDAPVSSLLPAFNFLPVKQSSYPKLNVVRESIKAKVCAEEIVPSVSHSGQKLFHRPCEVGRLVPAFWDILVKARREKASLSNISSHGIYVLDSSFDRAENDDVLDFLGLKQVSNEWYAKCIQGCDLVRSVSEDTYVEVLLFVAENWQSMFQGTNMVKVPILKYVVRKGVTSLTSLSDFSPRTLCFPTVKNQEWLLDWSDEFRCMSNFVFMPQPTLVVLRACSKKDTVLNWFKGKIKVTTLSFSDYTKRLLENLGGDKRLVLAYAHFLHHSISRGFLTEDEGVKCCKDMPLVDNYGNVNTSRTGVLVPASQGKWISLTGSNPWRQDGYIELWEEYLSSGRFAGVLSSHRALLPFLKSYANAGDVPEITPPNAAIPALSGALRKENALLLLEWIQCNRYYLPTKFMDSVRGGSWLRTTMNGSSDYRPPSQSFYHTSSWGSILQGGSILVDIPLVDRSFYGKEIERYKEELKVAGVMFEFSQACEFVGDHLMRLAETSSLSRENVFSILKFIRYLGEKLLSPADFIRAVQKGSWLKTATGYRSPDGAVLYSQEWKAASLISDIPFIDKDCYGEANLKGFEKELELLGVVVQFSNNHSLIVSHLNASKLNYLTAEAMLLVLDCMRYLSPWKLINVLRSSQCFKTKNGYKTPAECFIPDLEWSCLVSVFDCFPLIDESFYGSKIFSYKEELKQIGVVVQLEEAVKGFVRTFKQKATSSSCLNRDTSMSLLSCYKKLMESSHKFPEELMKSFKELQWLHTTLGDFRAPKDCILFEQDWEHLRLIANLPFIDDSPNWYGKSIYGYKKDLNSLGVTVEMRQGMGHVVSSISLPDPSRITPLSAISLLKCITFLLEDRYGLLPKEFLDKVSSVKWLKTHAERSEIIQSLVTLNVLETPETISTEYTLNLPSKGEKLVAKAKRMIRWEREKGVVYAEKMEEACGKRKVLEYATCFAEVIAKGAMWQREELIGGLSELVKMAYLVEFDEEALEFLMKSKNLQVYEEDEKLISDAYPLNKTT</sequence>
<dbReference type="InterPro" id="IPR018996">
    <property type="entry name" value="Man1/Src1-like_C"/>
</dbReference>
<organism evidence="9 10">
    <name type="scientific">Brassica cretica</name>
    <name type="common">Mustard</name>
    <dbReference type="NCBI Taxonomy" id="69181"/>
    <lineage>
        <taxon>Eukaryota</taxon>
        <taxon>Viridiplantae</taxon>
        <taxon>Streptophyta</taxon>
        <taxon>Embryophyta</taxon>
        <taxon>Tracheophyta</taxon>
        <taxon>Spermatophyta</taxon>
        <taxon>Magnoliopsida</taxon>
        <taxon>eudicotyledons</taxon>
        <taxon>Gunneridae</taxon>
        <taxon>Pentapetalae</taxon>
        <taxon>rosids</taxon>
        <taxon>malvids</taxon>
        <taxon>Brassicales</taxon>
        <taxon>Brassicaceae</taxon>
        <taxon>Brassiceae</taxon>
        <taxon>Brassica</taxon>
    </lineage>
</organism>
<name>A0A8S9H4I8_BRACR</name>
<keyword evidence="3" id="KW-1133">Transmembrane helix</keyword>